<dbReference type="AlphaFoldDB" id="A0AAF5RY11"/>
<reference evidence="1" key="1">
    <citation type="submission" date="2015-03" db="EMBL/GenBank/DDBJ databases">
        <title>Wuchereria bancrofti Genome Sequencing Papua New Guinea Strain.</title>
        <authorList>
            <person name="Small S.T."/>
            <person name="Serre D."/>
            <person name="Zimmerman P.A."/>
        </authorList>
    </citation>
    <scope>NUCLEOTIDE SEQUENCE [LARGE SCALE GENOMIC DNA]</scope>
    <source>
        <strain evidence="1">pt0022</strain>
    </source>
</reference>
<dbReference type="WBParaSite" id="mrna-Wban_10729">
    <property type="protein sequence ID" value="mrna-Wban_10729"/>
    <property type="gene ID" value="Wban_10729"/>
</dbReference>
<sequence length="75" mass="8741">MALDVCVSETLKTNLEVEKKNYKKINALKNINIKTRKSRLKIVMTQHMESIPVKQVQHLINSKHRQRLTTVNITT</sequence>
<proteinExistence type="predicted"/>
<organism evidence="1 2">
    <name type="scientific">Wuchereria bancrofti</name>
    <dbReference type="NCBI Taxonomy" id="6293"/>
    <lineage>
        <taxon>Eukaryota</taxon>
        <taxon>Metazoa</taxon>
        <taxon>Ecdysozoa</taxon>
        <taxon>Nematoda</taxon>
        <taxon>Chromadorea</taxon>
        <taxon>Rhabditida</taxon>
        <taxon>Spirurina</taxon>
        <taxon>Spiruromorpha</taxon>
        <taxon>Filarioidea</taxon>
        <taxon>Onchocercidae</taxon>
        <taxon>Wuchereria</taxon>
    </lineage>
</organism>
<accession>A0AAF5RY11</accession>
<reference evidence="1" key="2">
    <citation type="journal article" date="2016" name="Mol. Ecol.">
        <title>Population genomics of the filarial nematode parasite Wuchereria bancrofti from mosquitoes.</title>
        <authorList>
            <person name="Small S.T."/>
            <person name="Reimer L.J."/>
            <person name="Tisch D.J."/>
            <person name="King C.L."/>
            <person name="Christensen B.M."/>
            <person name="Siba P.M."/>
            <person name="Kazura J.W."/>
            <person name="Serre D."/>
            <person name="Zimmerman P.A."/>
        </authorList>
    </citation>
    <scope>NUCLEOTIDE SEQUENCE</scope>
    <source>
        <strain evidence="1">pt0022</strain>
    </source>
</reference>
<protein>
    <submittedName>
        <fullName evidence="2">Uncharacterized protein</fullName>
    </submittedName>
</protein>
<dbReference type="Proteomes" id="UP000093561">
    <property type="component" value="Unassembled WGS sequence"/>
</dbReference>
<evidence type="ECO:0000313" key="2">
    <source>
        <dbReference type="WBParaSite" id="mrna-Wban_10729"/>
    </source>
</evidence>
<reference evidence="2" key="3">
    <citation type="submission" date="2024-02" db="UniProtKB">
        <authorList>
            <consortium name="WormBaseParasite"/>
        </authorList>
    </citation>
    <scope>IDENTIFICATION</scope>
    <source>
        <strain evidence="2">pt0022</strain>
    </source>
</reference>
<name>A0AAF5RY11_WUCBA</name>
<evidence type="ECO:0000313" key="1">
    <source>
        <dbReference type="Proteomes" id="UP000093561"/>
    </source>
</evidence>